<evidence type="ECO:0000259" key="7">
    <source>
        <dbReference type="PROSITE" id="PS50054"/>
    </source>
</evidence>
<gene>
    <name evidence="9" type="ORF">E6O75_ATG03485</name>
</gene>
<evidence type="ECO:0000256" key="4">
    <source>
        <dbReference type="ARBA" id="ARBA00047761"/>
    </source>
</evidence>
<proteinExistence type="inferred from homology"/>
<sequence length="357" mass="40234">MEPSSSSTPQSTIAIHDHNHDCQSPSVSGEAMNDTVPVRKRSQSGSRTPTSPHTSEASQEQLRIQQNESSQLHTAFIDGERENQPLGNSTFMSSPELHNTETLEASGNKKRKWYPWMIEIIPGLWLGNIRASINSTMLRENHIGALVSLYDCPRAEWGLVFSEAGIPRDSQIFIRCEDSPTLDLLVYLSDICDFIDLMASTSGPVLVHCEVGRSRSTAVIVAYLMRKYHYKYEDALELVREKTKGQRKVKPREGLVRQLRIWDEVGYNVWEDDKMNPKAPYQEYLADRVIQMGSERDSDAFMNALRAHSARYPIGPKLVPPYCCRLTNECPCNTPSLADFIKNELGPPVESHGPPET</sequence>
<dbReference type="GO" id="GO:0007165">
    <property type="term" value="P:signal transduction"/>
    <property type="evidence" value="ECO:0007669"/>
    <property type="project" value="TreeGrafter"/>
</dbReference>
<evidence type="ECO:0000256" key="2">
    <source>
        <dbReference type="ARBA" id="ARBA00022801"/>
    </source>
</evidence>
<dbReference type="SUPFAM" id="SSF52799">
    <property type="entry name" value="(Phosphotyrosine protein) phosphatases II"/>
    <property type="match status" value="1"/>
</dbReference>
<evidence type="ECO:0000259" key="8">
    <source>
        <dbReference type="PROSITE" id="PS50056"/>
    </source>
</evidence>
<dbReference type="InterPro" id="IPR000387">
    <property type="entry name" value="Tyr_Pase_dom"/>
</dbReference>
<organism evidence="9 10">
    <name type="scientific">Venturia nashicola</name>
    <dbReference type="NCBI Taxonomy" id="86259"/>
    <lineage>
        <taxon>Eukaryota</taxon>
        <taxon>Fungi</taxon>
        <taxon>Dikarya</taxon>
        <taxon>Ascomycota</taxon>
        <taxon>Pezizomycotina</taxon>
        <taxon>Dothideomycetes</taxon>
        <taxon>Pleosporomycetidae</taxon>
        <taxon>Venturiales</taxon>
        <taxon>Venturiaceae</taxon>
        <taxon>Venturia</taxon>
    </lineage>
</organism>
<accession>A0A4Z1PRD0</accession>
<evidence type="ECO:0000256" key="3">
    <source>
        <dbReference type="ARBA" id="ARBA00022912"/>
    </source>
</evidence>
<comment type="catalytic activity">
    <reaction evidence="5">
        <text>O-phospho-L-threonyl-[protein] + H2O = L-threonyl-[protein] + phosphate</text>
        <dbReference type="Rhea" id="RHEA:47004"/>
        <dbReference type="Rhea" id="RHEA-COMP:11060"/>
        <dbReference type="Rhea" id="RHEA-COMP:11605"/>
        <dbReference type="ChEBI" id="CHEBI:15377"/>
        <dbReference type="ChEBI" id="CHEBI:30013"/>
        <dbReference type="ChEBI" id="CHEBI:43474"/>
        <dbReference type="ChEBI" id="CHEBI:61977"/>
        <dbReference type="EC" id="3.1.3.16"/>
    </reaction>
</comment>
<dbReference type="PANTHER" id="PTHR45948">
    <property type="entry name" value="DUAL SPECIFICITY PROTEIN PHOSPHATASE DDB_G0269404-RELATED"/>
    <property type="match status" value="1"/>
</dbReference>
<feature type="domain" description="Tyrosine-protein phosphatase" evidence="7">
    <location>
        <begin position="116"/>
        <end position="268"/>
    </location>
</feature>
<evidence type="ECO:0000256" key="6">
    <source>
        <dbReference type="SAM" id="MobiDB-lite"/>
    </source>
</evidence>
<feature type="compositionally biased region" description="Polar residues" evidence="6">
    <location>
        <begin position="1"/>
        <end position="13"/>
    </location>
</feature>
<dbReference type="Proteomes" id="UP000298493">
    <property type="component" value="Unassembled WGS sequence"/>
</dbReference>
<dbReference type="InterPro" id="IPR029021">
    <property type="entry name" value="Prot-tyrosine_phosphatase-like"/>
</dbReference>
<feature type="domain" description="Tyrosine specific protein phosphatases" evidence="8">
    <location>
        <begin position="192"/>
        <end position="245"/>
    </location>
</feature>
<reference evidence="9 10" key="1">
    <citation type="submission" date="2019-04" db="EMBL/GenBank/DDBJ databases">
        <title>High contiguity whole genome sequence and gene annotation resource for two Venturia nashicola isolates.</title>
        <authorList>
            <person name="Prokchorchik M."/>
            <person name="Won K."/>
            <person name="Lee Y."/>
            <person name="Choi E.D."/>
            <person name="Segonzac C."/>
            <person name="Sohn K.H."/>
        </authorList>
    </citation>
    <scope>NUCLEOTIDE SEQUENCE [LARGE SCALE GENOMIC DNA]</scope>
    <source>
        <strain evidence="9 10">PRI2</strain>
    </source>
</reference>
<dbReference type="AlphaFoldDB" id="A0A4Z1PRD0"/>
<keyword evidence="10" id="KW-1185">Reference proteome</keyword>
<dbReference type="InterPro" id="IPR016130">
    <property type="entry name" value="Tyr_Pase_AS"/>
</dbReference>
<dbReference type="PROSITE" id="PS00383">
    <property type="entry name" value="TYR_PHOSPHATASE_1"/>
    <property type="match status" value="1"/>
</dbReference>
<name>A0A4Z1PRD0_9PEZI</name>
<dbReference type="PROSITE" id="PS50056">
    <property type="entry name" value="TYR_PHOSPHATASE_2"/>
    <property type="match status" value="1"/>
</dbReference>
<dbReference type="InterPro" id="IPR020422">
    <property type="entry name" value="TYR_PHOSPHATASE_DUAL_dom"/>
</dbReference>
<keyword evidence="2" id="KW-0378">Hydrolase</keyword>
<dbReference type="Pfam" id="PF00782">
    <property type="entry name" value="DSPc"/>
    <property type="match status" value="1"/>
</dbReference>
<dbReference type="PANTHER" id="PTHR45948:SF2">
    <property type="entry name" value="DUAL SPECIFICITY PROTEIN PHOSPHATASE"/>
    <property type="match status" value="1"/>
</dbReference>
<comment type="similarity">
    <text evidence="1">Belongs to the protein-tyrosine phosphatase family. Non-receptor class dual specificity subfamily.</text>
</comment>
<evidence type="ECO:0000313" key="9">
    <source>
        <dbReference type="EMBL" id="TID25622.1"/>
    </source>
</evidence>
<feature type="compositionally biased region" description="Polar residues" evidence="6">
    <location>
        <begin position="43"/>
        <end position="66"/>
    </location>
</feature>
<comment type="caution">
    <text evidence="9">The sequence shown here is derived from an EMBL/GenBank/DDBJ whole genome shotgun (WGS) entry which is preliminary data.</text>
</comment>
<dbReference type="EMBL" id="SNSC02000003">
    <property type="protein sequence ID" value="TID25622.1"/>
    <property type="molecule type" value="Genomic_DNA"/>
</dbReference>
<dbReference type="GO" id="GO:0004725">
    <property type="term" value="F:protein tyrosine phosphatase activity"/>
    <property type="evidence" value="ECO:0007669"/>
    <property type="project" value="TreeGrafter"/>
</dbReference>
<dbReference type="GO" id="GO:0005829">
    <property type="term" value="C:cytosol"/>
    <property type="evidence" value="ECO:0007669"/>
    <property type="project" value="TreeGrafter"/>
</dbReference>
<evidence type="ECO:0000313" key="10">
    <source>
        <dbReference type="Proteomes" id="UP000298493"/>
    </source>
</evidence>
<protein>
    <submittedName>
        <fullName evidence="9">Dual specificity phosphatase Yvh1</fullName>
    </submittedName>
</protein>
<dbReference type="PROSITE" id="PS50054">
    <property type="entry name" value="TYR_PHOSPHATASE_DUAL"/>
    <property type="match status" value="1"/>
</dbReference>
<dbReference type="SMART" id="SM00195">
    <property type="entry name" value="DSPc"/>
    <property type="match status" value="1"/>
</dbReference>
<dbReference type="InterPro" id="IPR000340">
    <property type="entry name" value="Dual-sp_phosphatase_cat-dom"/>
</dbReference>
<keyword evidence="3" id="KW-0904">Protein phosphatase</keyword>
<evidence type="ECO:0000256" key="1">
    <source>
        <dbReference type="ARBA" id="ARBA00008601"/>
    </source>
</evidence>
<comment type="catalytic activity">
    <reaction evidence="4">
        <text>O-phospho-L-seryl-[protein] + H2O = L-seryl-[protein] + phosphate</text>
        <dbReference type="Rhea" id="RHEA:20629"/>
        <dbReference type="Rhea" id="RHEA-COMP:9863"/>
        <dbReference type="Rhea" id="RHEA-COMP:11604"/>
        <dbReference type="ChEBI" id="CHEBI:15377"/>
        <dbReference type="ChEBI" id="CHEBI:29999"/>
        <dbReference type="ChEBI" id="CHEBI:43474"/>
        <dbReference type="ChEBI" id="CHEBI:83421"/>
        <dbReference type="EC" id="3.1.3.16"/>
    </reaction>
</comment>
<dbReference type="CDD" id="cd14498">
    <property type="entry name" value="DSP"/>
    <property type="match status" value="1"/>
</dbReference>
<dbReference type="GO" id="GO:0004722">
    <property type="term" value="F:protein serine/threonine phosphatase activity"/>
    <property type="evidence" value="ECO:0007669"/>
    <property type="project" value="UniProtKB-EC"/>
</dbReference>
<evidence type="ECO:0000256" key="5">
    <source>
        <dbReference type="ARBA" id="ARBA00048336"/>
    </source>
</evidence>
<dbReference type="Gene3D" id="3.90.190.10">
    <property type="entry name" value="Protein tyrosine phosphatase superfamily"/>
    <property type="match status" value="1"/>
</dbReference>
<dbReference type="STRING" id="86259.A0A4Z1PRD0"/>
<feature type="region of interest" description="Disordered" evidence="6">
    <location>
        <begin position="1"/>
        <end position="66"/>
    </location>
</feature>